<dbReference type="EMBL" id="ALNZ01000022">
    <property type="protein sequence ID" value="EKV57310.1"/>
    <property type="molecule type" value="Genomic_DNA"/>
</dbReference>
<reference evidence="1 2" key="1">
    <citation type="submission" date="2012-07" db="EMBL/GenBank/DDBJ databases">
        <title>Genome sequence of Brachyspira sp. 30446, isolated from a pig with mucohaemorrhagic colitis.</title>
        <authorList>
            <person name="Rubin J.E."/>
            <person name="Fernando C."/>
            <person name="Harding J.C.S."/>
            <person name="Hill J.E."/>
        </authorList>
    </citation>
    <scope>NUCLEOTIDE SEQUENCE [LARGE SCALE GENOMIC DNA]</scope>
    <source>
        <strain evidence="1 2">30446</strain>
    </source>
</reference>
<accession>A0A2U4F7T1</accession>
<dbReference type="Proteomes" id="UP000011663">
    <property type="component" value="Unassembled WGS sequence"/>
</dbReference>
<dbReference type="AlphaFoldDB" id="A0A2U4F7T1"/>
<name>A0A2U4F7T1_9SPIR</name>
<protein>
    <submittedName>
        <fullName evidence="1">Uncharacterized protein</fullName>
    </submittedName>
</protein>
<proteinExistence type="predicted"/>
<dbReference type="GeneID" id="66487537"/>
<evidence type="ECO:0000313" key="2">
    <source>
        <dbReference type="Proteomes" id="UP000011663"/>
    </source>
</evidence>
<organism evidence="1 2">
    <name type="scientific">Brachyspira hampsonii 30446</name>
    <dbReference type="NCBI Taxonomy" id="1289135"/>
    <lineage>
        <taxon>Bacteria</taxon>
        <taxon>Pseudomonadati</taxon>
        <taxon>Spirochaetota</taxon>
        <taxon>Spirochaetia</taxon>
        <taxon>Brachyspirales</taxon>
        <taxon>Brachyspiraceae</taxon>
        <taxon>Brachyspira</taxon>
    </lineage>
</organism>
<sequence>MVNDNKLNSLTENLDHENLLCNAIEINELLKDDMELDDILTENLFVLSFELLDMIKSNPSKYQISNIEDDEKVKALSSIIRKMELYFIEF</sequence>
<comment type="caution">
    <text evidence="1">The sequence shown here is derived from an EMBL/GenBank/DDBJ whole genome shotgun (WGS) entry which is preliminary data.</text>
</comment>
<evidence type="ECO:0000313" key="1">
    <source>
        <dbReference type="EMBL" id="EKV57310.1"/>
    </source>
</evidence>
<dbReference type="OrthoDB" id="308356at2"/>
<dbReference type="RefSeq" id="WP_008723224.1">
    <property type="nucleotide sequence ID" value="NZ_JH994111.1"/>
</dbReference>
<gene>
    <name evidence="1" type="ORF">A966_05523</name>
</gene>